<feature type="coiled-coil region" evidence="1">
    <location>
        <begin position="26"/>
        <end position="53"/>
    </location>
</feature>
<organism evidence="2 3">
    <name type="scientific">Mycena chlorophos</name>
    <name type="common">Agaric fungus</name>
    <name type="synonym">Agaricus chlorophos</name>
    <dbReference type="NCBI Taxonomy" id="658473"/>
    <lineage>
        <taxon>Eukaryota</taxon>
        <taxon>Fungi</taxon>
        <taxon>Dikarya</taxon>
        <taxon>Basidiomycota</taxon>
        <taxon>Agaricomycotina</taxon>
        <taxon>Agaricomycetes</taxon>
        <taxon>Agaricomycetidae</taxon>
        <taxon>Agaricales</taxon>
        <taxon>Marasmiineae</taxon>
        <taxon>Mycenaceae</taxon>
        <taxon>Mycena</taxon>
    </lineage>
</organism>
<accession>A0ABQ0LT63</accession>
<dbReference type="Proteomes" id="UP000815677">
    <property type="component" value="Unassembled WGS sequence"/>
</dbReference>
<name>A0ABQ0LT63_MYCCL</name>
<dbReference type="EMBL" id="DF848555">
    <property type="protein sequence ID" value="GAT54250.1"/>
    <property type="molecule type" value="Genomic_DNA"/>
</dbReference>
<keyword evidence="3" id="KW-1185">Reference proteome</keyword>
<evidence type="ECO:0000313" key="2">
    <source>
        <dbReference type="EMBL" id="GAT54250.1"/>
    </source>
</evidence>
<gene>
    <name evidence="2" type="ORF">MCHLO_11118</name>
</gene>
<reference evidence="2" key="1">
    <citation type="submission" date="2014-09" db="EMBL/GenBank/DDBJ databases">
        <title>Genome sequence of the luminous mushroom Mycena chlorophos for searching fungal bioluminescence genes.</title>
        <authorList>
            <person name="Tanaka Y."/>
            <person name="Kasuga D."/>
            <person name="Oba Y."/>
            <person name="Hase S."/>
            <person name="Sato K."/>
            <person name="Oba Y."/>
            <person name="Sakakibara Y."/>
        </authorList>
    </citation>
    <scope>NUCLEOTIDE SEQUENCE</scope>
</reference>
<sequence length="108" mass="12173">MAAELHRSRAKGQHLEARLDRAETVAAGFVQERDRASKQLRRLNEDNHQLQERVLAQASLLNRSVDIAVDWAHEVADSRRKMARGKASVISRAKRKSLSATARKYISG</sequence>
<keyword evidence="1" id="KW-0175">Coiled coil</keyword>
<evidence type="ECO:0000256" key="1">
    <source>
        <dbReference type="SAM" id="Coils"/>
    </source>
</evidence>
<protein>
    <submittedName>
        <fullName evidence="2">Uncharacterized protein</fullName>
    </submittedName>
</protein>
<proteinExistence type="predicted"/>
<evidence type="ECO:0000313" key="3">
    <source>
        <dbReference type="Proteomes" id="UP000815677"/>
    </source>
</evidence>